<proteinExistence type="predicted"/>
<dbReference type="RefSeq" id="WP_096686409.1">
    <property type="nucleotide sequence ID" value="NZ_AP014564.1"/>
</dbReference>
<reference evidence="1 2" key="1">
    <citation type="submission" date="2014-03" db="EMBL/GenBank/DDBJ databases">
        <title>complete genome sequence of Flavobacteriaceae bacterium JBKA-6.</title>
        <authorList>
            <person name="Takano T."/>
            <person name="Nakamura Y."/>
            <person name="Takuma S."/>
            <person name="Yasuike M."/>
            <person name="Matsuyama T."/>
            <person name="Sakai T."/>
            <person name="Fujiwara A."/>
            <person name="Kimoto K."/>
            <person name="Fukuda Y."/>
            <person name="Kondo H."/>
            <person name="Hirono I."/>
            <person name="Nakayasu C."/>
        </authorList>
    </citation>
    <scope>NUCLEOTIDE SEQUENCE [LARGE SCALE GENOMIC DNA]</scope>
    <source>
        <strain evidence="1 2">JBKA-6</strain>
    </source>
</reference>
<dbReference type="Proteomes" id="UP000243197">
    <property type="component" value="Chromosome"/>
</dbReference>
<evidence type="ECO:0000313" key="2">
    <source>
        <dbReference type="Proteomes" id="UP000243197"/>
    </source>
</evidence>
<name>A0A1J1DYM1_9FLAO</name>
<evidence type="ECO:0000313" key="1">
    <source>
        <dbReference type="EMBL" id="BAV94985.1"/>
    </source>
</evidence>
<sequence length="218" mass="24739">MGLFDFLRKYNVVTDDVLEKEIMGLFDFLRGKKHNIIPDDVLEISYNNLIASFIEGKHSSSFNSNVLLKKGEVLIFDIPGISYCEEKSVKIKGNTRGFSIRLTKGVSYNFGQFEGGVEQKVTQLDSGILTLTSKRLIFSGRAESIEYSLSKIISLNPLDNGIMINRTGKTKTEYFLNTTNLSVNIKITPYEREGFKEDTIEWSLNGNEFKKIIQNLIQ</sequence>
<organism evidence="1 2">
    <name type="scientific">Ichthyobacterium seriolicida</name>
    <dbReference type="NCBI Taxonomy" id="242600"/>
    <lineage>
        <taxon>Bacteria</taxon>
        <taxon>Pseudomonadati</taxon>
        <taxon>Bacteroidota</taxon>
        <taxon>Flavobacteriia</taxon>
        <taxon>Flavobacteriales</taxon>
        <taxon>Ichthyobacteriaceae</taxon>
        <taxon>Ichthyobacterium</taxon>
    </lineage>
</organism>
<keyword evidence="2" id="KW-1185">Reference proteome</keyword>
<protein>
    <submittedName>
        <fullName evidence="1">Uncharacterized protein</fullName>
    </submittedName>
</protein>
<dbReference type="EMBL" id="AP014564">
    <property type="protein sequence ID" value="BAV94985.1"/>
    <property type="molecule type" value="Genomic_DNA"/>
</dbReference>
<dbReference type="AlphaFoldDB" id="A0A1J1DYM1"/>
<accession>A0A1J1DYM1</accession>
<gene>
    <name evidence="1" type="ORF">JBKA6_0972</name>
</gene>
<dbReference type="KEGG" id="ise:JBKA6_0972"/>